<feature type="region of interest" description="Disordered" evidence="1">
    <location>
        <begin position="12"/>
        <end position="40"/>
    </location>
</feature>
<evidence type="ECO:0000313" key="2">
    <source>
        <dbReference type="EMBL" id="KAF8417753.1"/>
    </source>
</evidence>
<name>A0AAD4BBJ7_BOLED</name>
<dbReference type="EMBL" id="WHUW01000215">
    <property type="protein sequence ID" value="KAF8417753.1"/>
    <property type="molecule type" value="Genomic_DNA"/>
</dbReference>
<reference evidence="2" key="2">
    <citation type="journal article" date="2020" name="Nat. Commun.">
        <title>Large-scale genome sequencing of mycorrhizal fungi provides insights into the early evolution of symbiotic traits.</title>
        <authorList>
            <person name="Miyauchi S."/>
            <person name="Kiss E."/>
            <person name="Kuo A."/>
            <person name="Drula E."/>
            <person name="Kohler A."/>
            <person name="Sanchez-Garcia M."/>
            <person name="Morin E."/>
            <person name="Andreopoulos B."/>
            <person name="Barry K.W."/>
            <person name="Bonito G."/>
            <person name="Buee M."/>
            <person name="Carver A."/>
            <person name="Chen C."/>
            <person name="Cichocki N."/>
            <person name="Clum A."/>
            <person name="Culley D."/>
            <person name="Crous P.W."/>
            <person name="Fauchery L."/>
            <person name="Girlanda M."/>
            <person name="Hayes R.D."/>
            <person name="Keri Z."/>
            <person name="LaButti K."/>
            <person name="Lipzen A."/>
            <person name="Lombard V."/>
            <person name="Magnuson J."/>
            <person name="Maillard F."/>
            <person name="Murat C."/>
            <person name="Nolan M."/>
            <person name="Ohm R.A."/>
            <person name="Pangilinan J."/>
            <person name="Pereira M.F."/>
            <person name="Perotto S."/>
            <person name="Peter M."/>
            <person name="Pfister S."/>
            <person name="Riley R."/>
            <person name="Sitrit Y."/>
            <person name="Stielow J.B."/>
            <person name="Szollosi G."/>
            <person name="Zifcakova L."/>
            <person name="Stursova M."/>
            <person name="Spatafora J.W."/>
            <person name="Tedersoo L."/>
            <person name="Vaario L.M."/>
            <person name="Yamada A."/>
            <person name="Yan M."/>
            <person name="Wang P."/>
            <person name="Xu J."/>
            <person name="Bruns T."/>
            <person name="Baldrian P."/>
            <person name="Vilgalys R."/>
            <person name="Dunand C."/>
            <person name="Henrissat B."/>
            <person name="Grigoriev I.V."/>
            <person name="Hibbett D."/>
            <person name="Nagy L.G."/>
            <person name="Martin F.M."/>
        </authorList>
    </citation>
    <scope>NUCLEOTIDE SEQUENCE</scope>
    <source>
        <strain evidence="2">BED1</strain>
    </source>
</reference>
<dbReference type="AlphaFoldDB" id="A0AAD4BBJ7"/>
<reference evidence="2" key="1">
    <citation type="submission" date="2019-10" db="EMBL/GenBank/DDBJ databases">
        <authorList>
            <consortium name="DOE Joint Genome Institute"/>
            <person name="Kuo A."/>
            <person name="Miyauchi S."/>
            <person name="Kiss E."/>
            <person name="Drula E."/>
            <person name="Kohler A."/>
            <person name="Sanchez-Garcia M."/>
            <person name="Andreopoulos B."/>
            <person name="Barry K.W."/>
            <person name="Bonito G."/>
            <person name="Buee M."/>
            <person name="Carver A."/>
            <person name="Chen C."/>
            <person name="Cichocki N."/>
            <person name="Clum A."/>
            <person name="Culley D."/>
            <person name="Crous P.W."/>
            <person name="Fauchery L."/>
            <person name="Girlanda M."/>
            <person name="Hayes R."/>
            <person name="Keri Z."/>
            <person name="LaButti K."/>
            <person name="Lipzen A."/>
            <person name="Lombard V."/>
            <person name="Magnuson J."/>
            <person name="Maillard F."/>
            <person name="Morin E."/>
            <person name="Murat C."/>
            <person name="Nolan M."/>
            <person name="Ohm R."/>
            <person name="Pangilinan J."/>
            <person name="Pereira M."/>
            <person name="Perotto S."/>
            <person name="Peter M."/>
            <person name="Riley R."/>
            <person name="Sitrit Y."/>
            <person name="Stielow B."/>
            <person name="Szollosi G."/>
            <person name="Zifcakova L."/>
            <person name="Stursova M."/>
            <person name="Spatafora J.W."/>
            <person name="Tedersoo L."/>
            <person name="Vaario L.-M."/>
            <person name="Yamada A."/>
            <person name="Yan M."/>
            <person name="Wang P."/>
            <person name="Xu J."/>
            <person name="Bruns T."/>
            <person name="Baldrian P."/>
            <person name="Vilgalys R."/>
            <person name="Henrissat B."/>
            <person name="Grigoriev I.V."/>
            <person name="Hibbett D."/>
            <person name="Nagy L.G."/>
            <person name="Martin F.M."/>
        </authorList>
    </citation>
    <scope>NUCLEOTIDE SEQUENCE</scope>
    <source>
        <strain evidence="2">BED1</strain>
    </source>
</reference>
<evidence type="ECO:0000313" key="3">
    <source>
        <dbReference type="Proteomes" id="UP001194468"/>
    </source>
</evidence>
<keyword evidence="3" id="KW-1185">Reference proteome</keyword>
<evidence type="ECO:0000256" key="1">
    <source>
        <dbReference type="SAM" id="MobiDB-lite"/>
    </source>
</evidence>
<protein>
    <submittedName>
        <fullName evidence="2">Uncharacterized protein</fullName>
    </submittedName>
</protein>
<sequence length="256" mass="28609">MKGWPVPFERGVRGGRTGLISEDEEEEGQNRELCAPGSGEDEDGVGAGVIVGVVANGWARRIGGLPFASAATLSMLGAVKSLLAKVTQQCSMLVAKWHSNKGYPSGRFYATMPEGGSEIHNMLSQRKSKEHIDARKHKAKVREDRMKNREPVMKELFDLRRASAFKSNYEDFKSYIDYQARLQHLDDHDTLSPSASLTGLRLKEDTPSLSHRHSFSDYADLPFLENAKKKLLRTLASPPTKPFSTYEWLRQEAQEG</sequence>
<dbReference type="Proteomes" id="UP001194468">
    <property type="component" value="Unassembled WGS sequence"/>
</dbReference>
<organism evidence="2 3">
    <name type="scientific">Boletus edulis BED1</name>
    <dbReference type="NCBI Taxonomy" id="1328754"/>
    <lineage>
        <taxon>Eukaryota</taxon>
        <taxon>Fungi</taxon>
        <taxon>Dikarya</taxon>
        <taxon>Basidiomycota</taxon>
        <taxon>Agaricomycotina</taxon>
        <taxon>Agaricomycetes</taxon>
        <taxon>Agaricomycetidae</taxon>
        <taxon>Boletales</taxon>
        <taxon>Boletineae</taxon>
        <taxon>Boletaceae</taxon>
        <taxon>Boletoideae</taxon>
        <taxon>Boletus</taxon>
    </lineage>
</organism>
<gene>
    <name evidence="2" type="ORF">L210DRAFT_3655963</name>
</gene>
<accession>A0AAD4BBJ7</accession>
<proteinExistence type="predicted"/>
<comment type="caution">
    <text evidence="2">The sequence shown here is derived from an EMBL/GenBank/DDBJ whole genome shotgun (WGS) entry which is preliminary data.</text>
</comment>